<dbReference type="GeneID" id="58001203"/>
<gene>
    <name evidence="1" type="ORF">GW15_0220505</name>
</gene>
<dbReference type="Proteomes" id="UP000028012">
    <property type="component" value="Unassembled WGS sequence"/>
</dbReference>
<proteinExistence type="predicted"/>
<evidence type="ECO:0000313" key="2">
    <source>
        <dbReference type="Proteomes" id="UP000028012"/>
    </source>
</evidence>
<organism evidence="1 2">
    <name type="scientific">Xanthomonas axonopodis pv. vasculorum</name>
    <dbReference type="NCBI Taxonomy" id="325777"/>
    <lineage>
        <taxon>Bacteria</taxon>
        <taxon>Pseudomonadati</taxon>
        <taxon>Pseudomonadota</taxon>
        <taxon>Gammaproteobacteria</taxon>
        <taxon>Lysobacterales</taxon>
        <taxon>Lysobacteraceae</taxon>
        <taxon>Xanthomonas</taxon>
    </lineage>
</organism>
<sequence length="97" mass="11202">MQSHTKWIAPPSRQDDFSVFASWNSRYPQQHMSLAFRKSDWPMVTQWATPTFYFVDANRVVEIVTGWPAQGHKAELLAAAKRIGMEVPKHQSETKAR</sequence>
<dbReference type="RefSeq" id="WP_042824382.1">
    <property type="nucleotide sequence ID" value="NZ_CP053649.1"/>
</dbReference>
<accession>A0A098PTZ2</accession>
<reference evidence="1 2" key="1">
    <citation type="submission" date="2014-09" db="EMBL/GenBank/DDBJ databases">
        <title>A draft genome sequence for Xanthomonas axonopodis pv. vasculorum NCPPB 900.</title>
        <authorList>
            <person name="Harrison J."/>
            <person name="Studholme D.J."/>
        </authorList>
    </citation>
    <scope>NUCLEOTIDE SEQUENCE [LARGE SCALE GENOMIC DNA]</scope>
    <source>
        <strain evidence="1 2">NCPPB 900</strain>
    </source>
</reference>
<protein>
    <submittedName>
        <fullName evidence="1">Uncharacterized protein</fullName>
    </submittedName>
</protein>
<dbReference type="AlphaFoldDB" id="A0A098PTZ2"/>
<evidence type="ECO:0000313" key="1">
    <source>
        <dbReference type="EMBL" id="KGE50515.1"/>
    </source>
</evidence>
<name>A0A098PTZ2_9XANT</name>
<dbReference type="HOGENOM" id="CLU_2345925_0_0_6"/>
<dbReference type="STRING" id="325777.GW15_0220505"/>
<comment type="caution">
    <text evidence="1">The sequence shown here is derived from an EMBL/GenBank/DDBJ whole genome shotgun (WGS) entry which is preliminary data.</text>
</comment>
<dbReference type="EMBL" id="JPHD02000127">
    <property type="protein sequence ID" value="KGE50515.1"/>
    <property type="molecule type" value="Genomic_DNA"/>
</dbReference>